<gene>
    <name evidence="1" type="ORF">AVR91_0211360</name>
</gene>
<dbReference type="AlphaFoldDB" id="A0A1W2LYU2"/>
<accession>A0A1W2LYU2</accession>
<evidence type="ECO:0008006" key="3">
    <source>
        <dbReference type="Google" id="ProtNLM"/>
    </source>
</evidence>
<sequence length="106" mass="11817">MSPNPQDTMLDEFGAYYNADELELFIHDGLAEQADESAERLVHILGDRAAEVADLLRRMAADPAHPLFETLSTQTMYDWNADPGSWAKFQQLARRMSDGITKATSG</sequence>
<dbReference type="EMBL" id="LQMT02000011">
    <property type="protein sequence ID" value="ONF72134.1"/>
    <property type="molecule type" value="Genomic_DNA"/>
</dbReference>
<organism evidence="1 2">
    <name type="scientific">Amycolatopsis keratiniphila subsp. keratiniphila</name>
    <dbReference type="NCBI Taxonomy" id="227715"/>
    <lineage>
        <taxon>Bacteria</taxon>
        <taxon>Bacillati</taxon>
        <taxon>Actinomycetota</taxon>
        <taxon>Actinomycetes</taxon>
        <taxon>Pseudonocardiales</taxon>
        <taxon>Pseudonocardiaceae</taxon>
        <taxon>Amycolatopsis</taxon>
        <taxon>Amycolatopsis japonica group</taxon>
    </lineage>
</organism>
<proteinExistence type="predicted"/>
<reference evidence="1 2" key="1">
    <citation type="submission" date="2016-12" db="EMBL/GenBank/DDBJ databases">
        <title>Amycolatopsis keratiniphila subsp. keratiniphila genome sequencing and assembly.</title>
        <authorList>
            <person name="Mayilraj S."/>
            <person name="Kaur N."/>
        </authorList>
    </citation>
    <scope>NUCLEOTIDE SEQUENCE [LARGE SCALE GENOMIC DNA]</scope>
    <source>
        <strain evidence="1 2">DSM 44409</strain>
    </source>
</reference>
<protein>
    <recommendedName>
        <fullName evidence="3">CdiI immunity protein domain-containing protein</fullName>
    </recommendedName>
</protein>
<dbReference type="Proteomes" id="UP000076660">
    <property type="component" value="Unassembled WGS sequence"/>
</dbReference>
<evidence type="ECO:0000313" key="2">
    <source>
        <dbReference type="Proteomes" id="UP000076660"/>
    </source>
</evidence>
<comment type="caution">
    <text evidence="1">The sequence shown here is derived from an EMBL/GenBank/DDBJ whole genome shotgun (WGS) entry which is preliminary data.</text>
</comment>
<dbReference type="RefSeq" id="WP_063275224.1">
    <property type="nucleotide sequence ID" value="NZ_LQMT02000011.1"/>
</dbReference>
<evidence type="ECO:0000313" key="1">
    <source>
        <dbReference type="EMBL" id="ONF72134.1"/>
    </source>
</evidence>
<dbReference type="OrthoDB" id="3634623at2"/>
<name>A0A1W2LYU2_9PSEU</name>